<gene>
    <name evidence="2" type="ORF">scyTo_0023270</name>
</gene>
<proteinExistence type="predicted"/>
<reference evidence="2 3" key="1">
    <citation type="journal article" date="2018" name="Nat. Ecol. Evol.">
        <title>Shark genomes provide insights into elasmobranch evolution and the origin of vertebrates.</title>
        <authorList>
            <person name="Hara Y"/>
            <person name="Yamaguchi K"/>
            <person name="Onimaru K"/>
            <person name="Kadota M"/>
            <person name="Koyanagi M"/>
            <person name="Keeley SD"/>
            <person name="Tatsumi K"/>
            <person name="Tanaka K"/>
            <person name="Motone F"/>
            <person name="Kageyama Y"/>
            <person name="Nozu R"/>
            <person name="Adachi N"/>
            <person name="Nishimura O"/>
            <person name="Nakagawa R"/>
            <person name="Tanegashima C"/>
            <person name="Kiyatake I"/>
            <person name="Matsumoto R"/>
            <person name="Murakumo K"/>
            <person name="Nishida K"/>
            <person name="Terakita A"/>
            <person name="Kuratani S"/>
            <person name="Sato K"/>
            <person name="Hyodo S Kuraku.S."/>
        </authorList>
    </citation>
    <scope>NUCLEOTIDE SEQUENCE [LARGE SCALE GENOMIC DNA]</scope>
</reference>
<keyword evidence="1" id="KW-0472">Membrane</keyword>
<accession>A0A401Q6Y8</accession>
<evidence type="ECO:0000256" key="1">
    <source>
        <dbReference type="SAM" id="Phobius"/>
    </source>
</evidence>
<dbReference type="Proteomes" id="UP000288216">
    <property type="component" value="Unassembled WGS sequence"/>
</dbReference>
<protein>
    <submittedName>
        <fullName evidence="2">Uncharacterized protein</fullName>
    </submittedName>
</protein>
<feature type="non-terminal residue" evidence="2">
    <location>
        <position position="1"/>
    </location>
</feature>
<feature type="transmembrane region" description="Helical" evidence="1">
    <location>
        <begin position="6"/>
        <end position="28"/>
    </location>
</feature>
<evidence type="ECO:0000313" key="3">
    <source>
        <dbReference type="Proteomes" id="UP000288216"/>
    </source>
</evidence>
<keyword evidence="1" id="KW-1133">Transmembrane helix</keyword>
<name>A0A401Q6Y8_SCYTO</name>
<comment type="caution">
    <text evidence="2">The sequence shown here is derived from an EMBL/GenBank/DDBJ whole genome shotgun (WGS) entry which is preliminary data.</text>
</comment>
<organism evidence="2 3">
    <name type="scientific">Scyliorhinus torazame</name>
    <name type="common">Cloudy catshark</name>
    <name type="synonym">Catulus torazame</name>
    <dbReference type="NCBI Taxonomy" id="75743"/>
    <lineage>
        <taxon>Eukaryota</taxon>
        <taxon>Metazoa</taxon>
        <taxon>Chordata</taxon>
        <taxon>Craniata</taxon>
        <taxon>Vertebrata</taxon>
        <taxon>Chondrichthyes</taxon>
        <taxon>Elasmobranchii</taxon>
        <taxon>Galeomorphii</taxon>
        <taxon>Galeoidea</taxon>
        <taxon>Carcharhiniformes</taxon>
        <taxon>Scyliorhinidae</taxon>
        <taxon>Scyliorhinus</taxon>
    </lineage>
</organism>
<keyword evidence="3" id="KW-1185">Reference proteome</keyword>
<evidence type="ECO:0000313" key="2">
    <source>
        <dbReference type="EMBL" id="GCB81138.1"/>
    </source>
</evidence>
<dbReference type="AlphaFoldDB" id="A0A401Q6Y8"/>
<sequence length="51" mass="5683">YNLTLALILIVTSFIVLILTSAILGVTLPKRKIAMSQTHIRDETELQDISD</sequence>
<keyword evidence="1" id="KW-0812">Transmembrane</keyword>
<dbReference type="EMBL" id="BFAA01027813">
    <property type="protein sequence ID" value="GCB81138.1"/>
    <property type="molecule type" value="Genomic_DNA"/>
</dbReference>